<dbReference type="RefSeq" id="WP_149728420.1">
    <property type="nucleotide sequence ID" value="NZ_VUJV01000003.1"/>
</dbReference>
<proteinExistence type="predicted"/>
<comment type="caution">
    <text evidence="2">The sequence shown here is derived from an EMBL/GenBank/DDBJ whole genome shotgun (WGS) entry which is preliminary data.</text>
</comment>
<dbReference type="Proteomes" id="UP000325003">
    <property type="component" value="Unassembled WGS sequence"/>
</dbReference>
<evidence type="ECO:0000256" key="1">
    <source>
        <dbReference type="SAM" id="SignalP"/>
    </source>
</evidence>
<evidence type="ECO:0000313" key="2">
    <source>
        <dbReference type="EMBL" id="KAA1419085.1"/>
    </source>
</evidence>
<protein>
    <recommendedName>
        <fullName evidence="4">DUF11 domain-containing protein</fullName>
    </recommendedName>
</protein>
<evidence type="ECO:0000313" key="3">
    <source>
        <dbReference type="Proteomes" id="UP000325003"/>
    </source>
</evidence>
<organism evidence="2 3">
    <name type="scientific">Nocardioides humilatus</name>
    <dbReference type="NCBI Taxonomy" id="2607660"/>
    <lineage>
        <taxon>Bacteria</taxon>
        <taxon>Bacillati</taxon>
        <taxon>Actinomycetota</taxon>
        <taxon>Actinomycetes</taxon>
        <taxon>Propionibacteriales</taxon>
        <taxon>Nocardioidaceae</taxon>
        <taxon>Nocardioides</taxon>
    </lineage>
</organism>
<dbReference type="AlphaFoldDB" id="A0A5B1LEK6"/>
<name>A0A5B1LEK6_9ACTN</name>
<dbReference type="EMBL" id="VUJV01000003">
    <property type="protein sequence ID" value="KAA1419085.1"/>
    <property type="molecule type" value="Genomic_DNA"/>
</dbReference>
<sequence>MLRRLLVACVAGALVMLALVAPAEAVNLDGRLQVKGPGSVYTVSGATVSLATSPGKGVTFSLKVVNTGTSVAQYNVKVFADSHLTVEATTGSLRLTPLAVGPDGYFTAPIEPGAAQTIALKTTPIAGTTQTSLLTQVFLYATNNTSNLSQVILDTEIRAPKSSGNGYALYAHNGSQPFVGGDVSAQIATAPALKLGQTASYKVRLKNDSASSTEIGLYLDNVASCNAYYSTTVKAGSVDVTADAVSGHYVTPSLAPGKYKELTVAIKYVALAPSSCRQTFRVPYSKIGTTLLTEVYAYLMVHAAA</sequence>
<keyword evidence="1" id="KW-0732">Signal</keyword>
<reference evidence="2 3" key="1">
    <citation type="submission" date="2019-09" db="EMBL/GenBank/DDBJ databases">
        <title>Nocardioides panacisoli sp. nov., isolated from the soil of a ginseng field.</title>
        <authorList>
            <person name="Cho C."/>
        </authorList>
    </citation>
    <scope>NUCLEOTIDE SEQUENCE [LARGE SCALE GENOMIC DNA]</scope>
    <source>
        <strain evidence="2 3">BN130099</strain>
    </source>
</reference>
<evidence type="ECO:0008006" key="4">
    <source>
        <dbReference type="Google" id="ProtNLM"/>
    </source>
</evidence>
<reference evidence="2 3" key="2">
    <citation type="submission" date="2019-09" db="EMBL/GenBank/DDBJ databases">
        <authorList>
            <person name="Jin C."/>
        </authorList>
    </citation>
    <scope>NUCLEOTIDE SEQUENCE [LARGE SCALE GENOMIC DNA]</scope>
    <source>
        <strain evidence="2 3">BN130099</strain>
    </source>
</reference>
<feature type="chain" id="PRO_5039524261" description="DUF11 domain-containing protein" evidence="1">
    <location>
        <begin position="26"/>
        <end position="305"/>
    </location>
</feature>
<feature type="signal peptide" evidence="1">
    <location>
        <begin position="1"/>
        <end position="25"/>
    </location>
</feature>
<keyword evidence="3" id="KW-1185">Reference proteome</keyword>
<gene>
    <name evidence="2" type="ORF">F0U44_11535</name>
</gene>
<accession>A0A5B1LEK6</accession>